<dbReference type="AlphaFoldDB" id="A0A165GQK8"/>
<sequence>MVGNGDGDKPMESTDDGARHKLFGPWDRDVFIIVRSEHSDNGRSNTWMRSKVRDAAKEGKSGSKTVTIRSDDQYNDDGGEYNDSITTVCFAPKDFRSSPGKGQTAIFIPNGHSVQVSCVAGSMSRQRLTIADSSDKTYAQFDDLRKNPDNGVSKRPMTSGGKRTVTLGPYDAHTWLVATYEGGWNANITVGHTGSQIVYTVGGEDRGDETFHDLLATFILSPV</sequence>
<accession>A0A165GQK8</accession>
<feature type="compositionally biased region" description="Basic and acidic residues" evidence="1">
    <location>
        <begin position="1"/>
        <end position="19"/>
    </location>
</feature>
<evidence type="ECO:0000313" key="3">
    <source>
        <dbReference type="Proteomes" id="UP000077266"/>
    </source>
</evidence>
<feature type="region of interest" description="Disordered" evidence="1">
    <location>
        <begin position="54"/>
        <end position="78"/>
    </location>
</feature>
<gene>
    <name evidence="2" type="ORF">EXIGLDRAFT_109674</name>
</gene>
<feature type="region of interest" description="Disordered" evidence="1">
    <location>
        <begin position="1"/>
        <end position="20"/>
    </location>
</feature>
<dbReference type="Proteomes" id="UP000077266">
    <property type="component" value="Unassembled WGS sequence"/>
</dbReference>
<dbReference type="EMBL" id="KV426039">
    <property type="protein sequence ID" value="KZV90861.1"/>
    <property type="molecule type" value="Genomic_DNA"/>
</dbReference>
<name>A0A165GQK8_EXIGL</name>
<organism evidence="2 3">
    <name type="scientific">Exidia glandulosa HHB12029</name>
    <dbReference type="NCBI Taxonomy" id="1314781"/>
    <lineage>
        <taxon>Eukaryota</taxon>
        <taxon>Fungi</taxon>
        <taxon>Dikarya</taxon>
        <taxon>Basidiomycota</taxon>
        <taxon>Agaricomycotina</taxon>
        <taxon>Agaricomycetes</taxon>
        <taxon>Auriculariales</taxon>
        <taxon>Exidiaceae</taxon>
        <taxon>Exidia</taxon>
    </lineage>
</organism>
<protein>
    <submittedName>
        <fullName evidence="2">Uncharacterized protein</fullName>
    </submittedName>
</protein>
<keyword evidence="3" id="KW-1185">Reference proteome</keyword>
<evidence type="ECO:0000313" key="2">
    <source>
        <dbReference type="EMBL" id="KZV90861.1"/>
    </source>
</evidence>
<dbReference type="InParanoid" id="A0A165GQK8"/>
<reference evidence="2 3" key="1">
    <citation type="journal article" date="2016" name="Mol. Biol. Evol.">
        <title>Comparative Genomics of Early-Diverging Mushroom-Forming Fungi Provides Insights into the Origins of Lignocellulose Decay Capabilities.</title>
        <authorList>
            <person name="Nagy L.G."/>
            <person name="Riley R."/>
            <person name="Tritt A."/>
            <person name="Adam C."/>
            <person name="Daum C."/>
            <person name="Floudas D."/>
            <person name="Sun H."/>
            <person name="Yadav J.S."/>
            <person name="Pangilinan J."/>
            <person name="Larsson K.H."/>
            <person name="Matsuura K."/>
            <person name="Barry K."/>
            <person name="Labutti K."/>
            <person name="Kuo R."/>
            <person name="Ohm R.A."/>
            <person name="Bhattacharya S.S."/>
            <person name="Shirouzu T."/>
            <person name="Yoshinaga Y."/>
            <person name="Martin F.M."/>
            <person name="Grigoriev I.V."/>
            <person name="Hibbett D.S."/>
        </authorList>
    </citation>
    <scope>NUCLEOTIDE SEQUENCE [LARGE SCALE GENOMIC DNA]</scope>
    <source>
        <strain evidence="2 3">HHB12029</strain>
    </source>
</reference>
<proteinExistence type="predicted"/>
<evidence type="ECO:0000256" key="1">
    <source>
        <dbReference type="SAM" id="MobiDB-lite"/>
    </source>
</evidence>